<dbReference type="InterPro" id="IPR016181">
    <property type="entry name" value="Acyl_CoA_acyltransferase"/>
</dbReference>
<dbReference type="PANTHER" id="PTHR43451">
    <property type="entry name" value="ACETYLTRANSFERASE (GNAT) FAMILY PROTEIN"/>
    <property type="match status" value="1"/>
</dbReference>
<dbReference type="GO" id="GO:0016747">
    <property type="term" value="F:acyltransferase activity, transferring groups other than amino-acyl groups"/>
    <property type="evidence" value="ECO:0007669"/>
    <property type="project" value="InterPro"/>
</dbReference>
<feature type="domain" description="N-acetyltransferase" evidence="1">
    <location>
        <begin position="24"/>
        <end position="156"/>
    </location>
</feature>
<dbReference type="AlphaFoldDB" id="A0A2T0X9B8"/>
<dbReference type="SUPFAM" id="SSF55729">
    <property type="entry name" value="Acyl-CoA N-acyltransferases (Nat)"/>
    <property type="match status" value="1"/>
</dbReference>
<organism evidence="2 3">
    <name type="scientific">Hasllibacter halocynthiae</name>
    <dbReference type="NCBI Taxonomy" id="595589"/>
    <lineage>
        <taxon>Bacteria</taxon>
        <taxon>Pseudomonadati</taxon>
        <taxon>Pseudomonadota</taxon>
        <taxon>Alphaproteobacteria</taxon>
        <taxon>Rhodobacterales</taxon>
        <taxon>Roseobacteraceae</taxon>
        <taxon>Hasllibacter</taxon>
    </lineage>
</organism>
<dbReference type="Gene3D" id="3.40.630.30">
    <property type="match status" value="1"/>
</dbReference>
<gene>
    <name evidence="2" type="ORF">BCF33_1163</name>
</gene>
<evidence type="ECO:0000259" key="1">
    <source>
        <dbReference type="PROSITE" id="PS51186"/>
    </source>
</evidence>
<dbReference type="EMBL" id="PVTT01000001">
    <property type="protein sequence ID" value="PRY95542.1"/>
    <property type="molecule type" value="Genomic_DNA"/>
</dbReference>
<dbReference type="Proteomes" id="UP000238801">
    <property type="component" value="Unassembled WGS sequence"/>
</dbReference>
<evidence type="ECO:0000313" key="2">
    <source>
        <dbReference type="EMBL" id="PRY95542.1"/>
    </source>
</evidence>
<sequence>MRARIRPFRAADAWTCRRIMYDSIHVGAARHYDRAQRAAWIDSPQPPESWLDRLADHVTLLAEEVTAEADLPVAFGTMRRDGYLDLLFVRPEVIGRGVAGPLLDALEEGVADACPPRFHARASLMARPFLERRGWSVTAEAPQTRTGVTLPAFDMEWIVLGSEDAA</sequence>
<name>A0A2T0X9B8_9RHOB</name>
<comment type="caution">
    <text evidence="2">The sequence shown here is derived from an EMBL/GenBank/DDBJ whole genome shotgun (WGS) entry which is preliminary data.</text>
</comment>
<reference evidence="2 3" key="1">
    <citation type="submission" date="2018-03" db="EMBL/GenBank/DDBJ databases">
        <title>Genomic Encyclopedia of Archaeal and Bacterial Type Strains, Phase II (KMG-II): from individual species to whole genera.</title>
        <authorList>
            <person name="Goeker M."/>
        </authorList>
    </citation>
    <scope>NUCLEOTIDE SEQUENCE [LARGE SCALE GENOMIC DNA]</scope>
    <source>
        <strain evidence="2 3">DSM 29318</strain>
    </source>
</reference>
<dbReference type="InterPro" id="IPR000182">
    <property type="entry name" value="GNAT_dom"/>
</dbReference>
<evidence type="ECO:0000313" key="3">
    <source>
        <dbReference type="Proteomes" id="UP000238801"/>
    </source>
</evidence>
<accession>A0A2T0X9B8</accession>
<dbReference type="PANTHER" id="PTHR43451:SF1">
    <property type="entry name" value="ACETYLTRANSFERASE"/>
    <property type="match status" value="1"/>
</dbReference>
<dbReference type="Pfam" id="PF13673">
    <property type="entry name" value="Acetyltransf_10"/>
    <property type="match status" value="1"/>
</dbReference>
<dbReference type="PROSITE" id="PS51186">
    <property type="entry name" value="GNAT"/>
    <property type="match status" value="1"/>
</dbReference>
<keyword evidence="2" id="KW-0808">Transferase</keyword>
<protein>
    <submittedName>
        <fullName evidence="2">GNAT family acetyltransferase</fullName>
    </submittedName>
</protein>
<dbReference type="InterPro" id="IPR052564">
    <property type="entry name" value="N-acetyltrans/Recomb-assoc"/>
</dbReference>
<keyword evidence="3" id="KW-1185">Reference proteome</keyword>
<proteinExistence type="predicted"/>